<dbReference type="InterPro" id="IPR002213">
    <property type="entry name" value="UDP_glucos_trans"/>
</dbReference>
<dbReference type="RefSeq" id="WP_026420379.1">
    <property type="nucleotide sequence ID" value="NZ_AUBJ02000001.1"/>
</dbReference>
<dbReference type="PANTHER" id="PTHR48050">
    <property type="entry name" value="STEROL 3-BETA-GLUCOSYLTRANSFERASE"/>
    <property type="match status" value="1"/>
</dbReference>
<dbReference type="InterPro" id="IPR050426">
    <property type="entry name" value="Glycosyltransferase_28"/>
</dbReference>
<dbReference type="CDD" id="cd03784">
    <property type="entry name" value="GT1_Gtf-like"/>
    <property type="match status" value="1"/>
</dbReference>
<dbReference type="Pfam" id="PF00201">
    <property type="entry name" value="UDPGT"/>
    <property type="match status" value="1"/>
</dbReference>
<evidence type="ECO:0000313" key="2">
    <source>
        <dbReference type="Proteomes" id="UP000791080"/>
    </source>
</evidence>
<comment type="caution">
    <text evidence="1">The sequence shown here is derived from an EMBL/GenBank/DDBJ whole genome shotgun (WGS) entry which is preliminary data.</text>
</comment>
<protein>
    <submittedName>
        <fullName evidence="1">N-glycosyltransferase</fullName>
    </submittedName>
</protein>
<dbReference type="PANTHER" id="PTHR48050:SF13">
    <property type="entry name" value="STEROL 3-BETA-GLUCOSYLTRANSFERASE UGT80A2"/>
    <property type="match status" value="1"/>
</dbReference>
<dbReference type="Proteomes" id="UP000791080">
    <property type="component" value="Unassembled WGS sequence"/>
</dbReference>
<dbReference type="Gene3D" id="3.40.50.2000">
    <property type="entry name" value="Glycogen Phosphorylase B"/>
    <property type="match status" value="2"/>
</dbReference>
<accession>A0ABT1JEN2</accession>
<dbReference type="SUPFAM" id="SSF53756">
    <property type="entry name" value="UDP-Glycosyltransferase/glycogen phosphorylase"/>
    <property type="match status" value="1"/>
</dbReference>
<dbReference type="EMBL" id="AUBJ02000001">
    <property type="protein sequence ID" value="MCP2330950.1"/>
    <property type="molecule type" value="Genomic_DNA"/>
</dbReference>
<reference evidence="1 2" key="1">
    <citation type="submission" date="2022-06" db="EMBL/GenBank/DDBJ databases">
        <title>Genomic Encyclopedia of Type Strains, Phase I: the one thousand microbial genomes (KMG-I) project.</title>
        <authorList>
            <person name="Kyrpides N."/>
        </authorList>
    </citation>
    <scope>NUCLEOTIDE SEQUENCE [LARGE SCALE GENOMIC DNA]</scope>
    <source>
        <strain evidence="1 2">DSM 43889</strain>
    </source>
</reference>
<sequence length="397" mass="41844">MRVLCTITGTPSHARALLPLARGLVAAGHELLVVAPPKPAAVFDGEPVRVEPVLSELADLVMRALADGTSTVPADVDRHHQALWVMTGCGPHIAANHEAILPLARDFDPDLVLRDGTDFAGALVAEALGVPSVPAPSGTGQFLDPALVHAELNGRRAELGLAPLDDPLAMYPHGRLDCVPAELSFARSDAAPAFAYQQPAAVTRAERLPDWVADLPADRPLVIASAGTMLPGFTPEPGQLPDSVTEHPFAVVPESFIAGLSELDCVGVVATGGIPVDPDLAGENVHVVDHIPQPSLLQCAQLFVTHGGYNSIRESMRAAVPMAVLPLFGDQEHNSDRLIELGLGVRVADPEGHHVAEACRTLLDDPGYEARLRGAQRRMLALPPVESAVAHLEGLVR</sequence>
<keyword evidence="2" id="KW-1185">Reference proteome</keyword>
<gene>
    <name evidence="1" type="ORF">G443_001220</name>
</gene>
<evidence type="ECO:0000313" key="1">
    <source>
        <dbReference type="EMBL" id="MCP2330950.1"/>
    </source>
</evidence>
<name>A0ABT1JEN2_ACTCY</name>
<proteinExistence type="predicted"/>
<organism evidence="1 2">
    <name type="scientific">Actinoalloteichus caeruleus DSM 43889</name>
    <dbReference type="NCBI Taxonomy" id="1120930"/>
    <lineage>
        <taxon>Bacteria</taxon>
        <taxon>Bacillati</taxon>
        <taxon>Actinomycetota</taxon>
        <taxon>Actinomycetes</taxon>
        <taxon>Pseudonocardiales</taxon>
        <taxon>Pseudonocardiaceae</taxon>
        <taxon>Actinoalloteichus</taxon>
        <taxon>Actinoalloteichus cyanogriseus</taxon>
    </lineage>
</organism>